<keyword evidence="4" id="KW-1185">Reference proteome</keyword>
<keyword evidence="1" id="KW-0732">Signal</keyword>
<dbReference type="AlphaFoldDB" id="A0A913X4W0"/>
<organism evidence="3 4">
    <name type="scientific">Exaiptasia diaphana</name>
    <name type="common">Tropical sea anemone</name>
    <name type="synonym">Aiptasia pulchella</name>
    <dbReference type="NCBI Taxonomy" id="2652724"/>
    <lineage>
        <taxon>Eukaryota</taxon>
        <taxon>Metazoa</taxon>
        <taxon>Cnidaria</taxon>
        <taxon>Anthozoa</taxon>
        <taxon>Hexacorallia</taxon>
        <taxon>Actiniaria</taxon>
        <taxon>Aiptasiidae</taxon>
        <taxon>Exaiptasia</taxon>
    </lineage>
</organism>
<dbReference type="InterPro" id="IPR002889">
    <property type="entry name" value="WSC_carb-bd"/>
</dbReference>
<feature type="domain" description="WSC" evidence="2">
    <location>
        <begin position="112"/>
        <end position="188"/>
    </location>
</feature>
<evidence type="ECO:0000313" key="3">
    <source>
        <dbReference type="EnsemblMetazoa" id="XP_020898971.1"/>
    </source>
</evidence>
<proteinExistence type="predicted"/>
<protein>
    <recommendedName>
        <fullName evidence="2">WSC domain-containing protein</fullName>
    </recommendedName>
</protein>
<evidence type="ECO:0000313" key="4">
    <source>
        <dbReference type="Proteomes" id="UP000887567"/>
    </source>
</evidence>
<dbReference type="EnsemblMetazoa" id="XM_021043312.2">
    <property type="protein sequence ID" value="XP_020898971.1"/>
    <property type="gene ID" value="LOC114574204"/>
</dbReference>
<dbReference type="Gene3D" id="2.10.60.10">
    <property type="entry name" value="CD59"/>
    <property type="match status" value="1"/>
</dbReference>
<dbReference type="Pfam" id="PF01822">
    <property type="entry name" value="WSC"/>
    <property type="match status" value="1"/>
</dbReference>
<evidence type="ECO:0000256" key="1">
    <source>
        <dbReference type="SAM" id="SignalP"/>
    </source>
</evidence>
<dbReference type="InterPro" id="IPR045860">
    <property type="entry name" value="Snake_toxin-like_sf"/>
</dbReference>
<dbReference type="OrthoDB" id="5987102at2759"/>
<dbReference type="RefSeq" id="XP_020898971.1">
    <property type="nucleotide sequence ID" value="XM_021043312.2"/>
</dbReference>
<dbReference type="GeneID" id="114574204"/>
<dbReference type="Proteomes" id="UP000887567">
    <property type="component" value="Unplaced"/>
</dbReference>
<evidence type="ECO:0000259" key="2">
    <source>
        <dbReference type="Pfam" id="PF01822"/>
    </source>
</evidence>
<reference evidence="3" key="1">
    <citation type="submission" date="2022-11" db="UniProtKB">
        <authorList>
            <consortium name="EnsemblMetazoa"/>
        </authorList>
    </citation>
    <scope>IDENTIFICATION</scope>
</reference>
<sequence length="382" mass="41316">MKPKFVLFLACYISFTEASGGEYTRLGCFKDTLFRAMSEKLGNVGSVDECAKLVQKKGYSTFGVQAGRECFSKADAANKYKVFGASAACRNGMGGTWANDVYQFKEGTYQRLGCWKDSLSTRALPKLFGRFSRDVAVRTCADYTRVEGWSVFGVQANAECWSGEKGESTYTQHGNGSGDCASDGTGESLRNEVYRLPAQKCYSCNGKDSCTKITCSSMEPYCYKLSADQEIGGAVSRVSLAGCASNCTSSGESDLCDGKKNCHASCCKYENCNDPKAPDDLPKCYSCRSTTSASDCESNQYVVPCGKVDGAQSYCFTAQNNGTYWKGCAKDYIKCAIEADLLCKGKTDCSQKCCTGYKCNGAIQVGVSVFLIMACALMMLML</sequence>
<dbReference type="SUPFAM" id="SSF57302">
    <property type="entry name" value="Snake toxin-like"/>
    <property type="match status" value="1"/>
</dbReference>
<dbReference type="KEGG" id="epa:114574204"/>
<name>A0A913X4W0_EXADI</name>
<dbReference type="OMA" id="YTRLGCF"/>
<feature type="chain" id="PRO_5038080664" description="WSC domain-containing protein" evidence="1">
    <location>
        <begin position="19"/>
        <end position="382"/>
    </location>
</feature>
<feature type="signal peptide" evidence="1">
    <location>
        <begin position="1"/>
        <end position="18"/>
    </location>
</feature>
<accession>A0A913X4W0</accession>